<protein>
    <submittedName>
        <fullName evidence="12">Phosphate ABC transporter permease</fullName>
    </submittedName>
</protein>
<evidence type="ECO:0000313" key="12">
    <source>
        <dbReference type="EMBL" id="ATZ18611.1"/>
    </source>
</evidence>
<organism evidence="12 13">
    <name type="scientific">Williamsoniiplasma somnilux</name>
    <dbReference type="NCBI Taxonomy" id="215578"/>
    <lineage>
        <taxon>Bacteria</taxon>
        <taxon>Bacillati</taxon>
        <taxon>Mycoplasmatota</taxon>
        <taxon>Mollicutes</taxon>
        <taxon>Entomoplasmatales</taxon>
        <taxon>Williamsoniiplasma</taxon>
    </lineage>
</organism>
<dbReference type="InterPro" id="IPR051124">
    <property type="entry name" value="Phosphate_Transport_Permease"/>
</dbReference>
<feature type="domain" description="ABC transmembrane type-1" evidence="11">
    <location>
        <begin position="417"/>
        <end position="624"/>
    </location>
</feature>
<evidence type="ECO:0000256" key="7">
    <source>
        <dbReference type="ARBA" id="ARBA00022989"/>
    </source>
</evidence>
<feature type="transmembrane region" description="Helical" evidence="10">
    <location>
        <begin position="222"/>
        <end position="244"/>
    </location>
</feature>
<dbReference type="AlphaFoldDB" id="A0A2K8P0S7"/>
<keyword evidence="8 10" id="KW-0472">Membrane</keyword>
<evidence type="ECO:0000256" key="9">
    <source>
        <dbReference type="SAM" id="MobiDB-lite"/>
    </source>
</evidence>
<dbReference type="InterPro" id="IPR035906">
    <property type="entry name" value="MetI-like_sf"/>
</dbReference>
<feature type="transmembrane region" description="Helical" evidence="10">
    <location>
        <begin position="287"/>
        <end position="309"/>
    </location>
</feature>
<feature type="transmembrane region" description="Helical" evidence="10">
    <location>
        <begin position="605"/>
        <end position="623"/>
    </location>
</feature>
<evidence type="ECO:0000256" key="4">
    <source>
        <dbReference type="ARBA" id="ARBA00022475"/>
    </source>
</evidence>
<evidence type="ECO:0000256" key="10">
    <source>
        <dbReference type="SAM" id="Phobius"/>
    </source>
</evidence>
<dbReference type="Proteomes" id="UP000232230">
    <property type="component" value="Chromosome"/>
</dbReference>
<dbReference type="CDD" id="cd06261">
    <property type="entry name" value="TM_PBP2"/>
    <property type="match status" value="2"/>
</dbReference>
<comment type="subcellular location">
    <subcellularLocation>
        <location evidence="1">Cell membrane</location>
        <topology evidence="1">Multi-pass membrane protein</topology>
    </subcellularLocation>
</comment>
<evidence type="ECO:0000256" key="8">
    <source>
        <dbReference type="ARBA" id="ARBA00023136"/>
    </source>
</evidence>
<evidence type="ECO:0000256" key="1">
    <source>
        <dbReference type="ARBA" id="ARBA00004651"/>
    </source>
</evidence>
<dbReference type="InterPro" id="IPR011864">
    <property type="entry name" value="Phosphate_PstC"/>
</dbReference>
<evidence type="ECO:0000259" key="11">
    <source>
        <dbReference type="PROSITE" id="PS50928"/>
    </source>
</evidence>
<name>A0A2K8P0S7_9MOLU</name>
<dbReference type="GO" id="GO:0035435">
    <property type="term" value="P:phosphate ion transmembrane transport"/>
    <property type="evidence" value="ECO:0007669"/>
    <property type="project" value="InterPro"/>
</dbReference>
<feature type="domain" description="ABC transmembrane type-1" evidence="11">
    <location>
        <begin position="90"/>
        <end position="306"/>
    </location>
</feature>
<feature type="transmembrane region" description="Helical" evidence="10">
    <location>
        <begin position="487"/>
        <end position="505"/>
    </location>
</feature>
<feature type="transmembrane region" description="Helical" evidence="10">
    <location>
        <begin position="32"/>
        <end position="54"/>
    </location>
</feature>
<feature type="transmembrane region" description="Helical" evidence="10">
    <location>
        <begin position="166"/>
        <end position="188"/>
    </location>
</feature>
<feature type="transmembrane region" description="Helical" evidence="10">
    <location>
        <begin position="126"/>
        <end position="146"/>
    </location>
</feature>
<feature type="transmembrane region" description="Helical" evidence="10">
    <location>
        <begin position="455"/>
        <end position="481"/>
    </location>
</feature>
<dbReference type="PANTHER" id="PTHR30425">
    <property type="entry name" value="PHOSPHATE TRANSPORT SYSTEM PERMEASE PROTEIN PST"/>
    <property type="match status" value="1"/>
</dbReference>
<dbReference type="RefSeq" id="WP_084027490.1">
    <property type="nucleotide sequence ID" value="NZ_CP024965.1"/>
</dbReference>
<evidence type="ECO:0000256" key="2">
    <source>
        <dbReference type="ARBA" id="ARBA00007069"/>
    </source>
</evidence>
<feature type="region of interest" description="Disordered" evidence="9">
    <location>
        <begin position="1"/>
        <end position="20"/>
    </location>
</feature>
<dbReference type="NCBIfam" id="TIGR02138">
    <property type="entry name" value="phosphate_pstC"/>
    <property type="match status" value="1"/>
</dbReference>
<dbReference type="GO" id="GO:0005315">
    <property type="term" value="F:phosphate transmembrane transporter activity"/>
    <property type="evidence" value="ECO:0007669"/>
    <property type="project" value="InterPro"/>
</dbReference>
<feature type="transmembrane region" description="Helical" evidence="10">
    <location>
        <begin position="412"/>
        <end position="443"/>
    </location>
</feature>
<feature type="transmembrane region" description="Helical" evidence="10">
    <location>
        <begin position="370"/>
        <end position="392"/>
    </location>
</feature>
<evidence type="ECO:0000256" key="6">
    <source>
        <dbReference type="ARBA" id="ARBA00022692"/>
    </source>
</evidence>
<keyword evidence="6 10" id="KW-0812">Transmembrane</keyword>
<keyword evidence="3" id="KW-0813">Transport</keyword>
<proteinExistence type="inferred from homology"/>
<dbReference type="InterPro" id="IPR005672">
    <property type="entry name" value="Phosphate_PstA"/>
</dbReference>
<dbReference type="GO" id="GO:0005886">
    <property type="term" value="C:plasma membrane"/>
    <property type="evidence" value="ECO:0007669"/>
    <property type="project" value="UniProtKB-SubCell"/>
</dbReference>
<dbReference type="InterPro" id="IPR000515">
    <property type="entry name" value="MetI-like"/>
</dbReference>
<dbReference type="EMBL" id="CP024965">
    <property type="protein sequence ID" value="ATZ18611.1"/>
    <property type="molecule type" value="Genomic_DNA"/>
</dbReference>
<keyword evidence="13" id="KW-1185">Reference proteome</keyword>
<comment type="similarity">
    <text evidence="2">Belongs to the binding-protein-dependent transport system permease family. CysTW subfamily.</text>
</comment>
<dbReference type="NCBIfam" id="TIGR00974">
    <property type="entry name" value="3a0107s02c"/>
    <property type="match status" value="1"/>
</dbReference>
<evidence type="ECO:0000313" key="13">
    <source>
        <dbReference type="Proteomes" id="UP000232230"/>
    </source>
</evidence>
<feature type="transmembrane region" description="Helical" evidence="10">
    <location>
        <begin position="538"/>
        <end position="558"/>
    </location>
</feature>
<accession>A0A2K8P0S7</accession>
<evidence type="ECO:0000256" key="3">
    <source>
        <dbReference type="ARBA" id="ARBA00022448"/>
    </source>
</evidence>
<evidence type="ECO:0000256" key="5">
    <source>
        <dbReference type="ARBA" id="ARBA00022592"/>
    </source>
</evidence>
<dbReference type="SUPFAM" id="SSF161098">
    <property type="entry name" value="MetI-like"/>
    <property type="match status" value="2"/>
</dbReference>
<feature type="transmembrane region" description="Helical" evidence="10">
    <location>
        <begin position="84"/>
        <end position="114"/>
    </location>
</feature>
<gene>
    <name evidence="12" type="primary">pstA</name>
    <name evidence="12" type="ORF">ESOMN_v1c02270</name>
</gene>
<dbReference type="PANTHER" id="PTHR30425:SF1">
    <property type="entry name" value="PHOSPHATE TRANSPORT SYSTEM PERMEASE PROTEIN PSTC"/>
    <property type="match status" value="1"/>
</dbReference>
<dbReference type="Gene3D" id="1.10.3720.10">
    <property type="entry name" value="MetI-like"/>
    <property type="match status" value="2"/>
</dbReference>
<keyword evidence="5" id="KW-0592">Phosphate transport</keyword>
<dbReference type="PROSITE" id="PS50928">
    <property type="entry name" value="ABC_TM1"/>
    <property type="match status" value="2"/>
</dbReference>
<dbReference type="KEGG" id="esx:ESOMN_v1c02270"/>
<keyword evidence="4" id="KW-1003">Cell membrane</keyword>
<keyword evidence="7 10" id="KW-1133">Transmembrane helix</keyword>
<reference evidence="12 13" key="1">
    <citation type="submission" date="2017-11" db="EMBL/GenBank/DDBJ databases">
        <title>Genome sequence of Entomoplasma somnilux PYAN-1 (ATCC 49194).</title>
        <authorList>
            <person name="Lo W.-S."/>
            <person name="Gasparich G.E."/>
            <person name="Kuo C.-H."/>
        </authorList>
    </citation>
    <scope>NUCLEOTIDE SEQUENCE [LARGE SCALE GENOMIC DNA]</scope>
    <source>
        <strain evidence="12 13">PYAN-1</strain>
    </source>
</reference>
<dbReference type="Pfam" id="PF00528">
    <property type="entry name" value="BPD_transp_1"/>
    <property type="match status" value="2"/>
</dbReference>
<sequence length="705" mass="77106">MLQMKKKQNNFETLPAKQPKNRQSKKEQLFKAFIYAFTIIVALVLLVLVVFVIVKSTTIFAKDGFFSFIFGSTWNPASNGKGQYGIGMIIATTLVMLIIAMIFAVPLTLFSTLFISEYLSRRNQKIVMGIIKVLAGVPSVVFGLFAREQIGALFRMFGAPSNDNLMVASFTMAFMAIPTMISLSYNAFQAVPEVYRFSSLGLGVSKEKTTFSIVRKSATPKIITAVIMGMSRVIGETMAIMMIAGNATGGFNTDSGLAGFLFSSIRTLAGTIGIEMQENAGTDHQSALFAIGLVLFILVFIINISILVVSNLETAKRKRLVSREEKNIAKSVLITSSNTKAYTNYELLTLVKKGTANKWSKNLYSTFTMFLMWSSTIVVIGFTFWLLGVVAFKGLIGFQHVDAFASINGESGIFAALLTTILLIFSTLIFGIPLALAAAIYLAEFSRKNSLLTKIFRFSINLLASTPSIVFGIFGLSVFIVMLGLPFSVLAASMTMAIVILPMLISNFEDALTSVPESYKEAGAALGMSKTKILLKIVLPNSAEAIITGIILAMAKIIGESAPVYLTLGTAIRMPTEGFLSSGATLTTGIYKLASEAGPGKGESIAYLMSLMTIVLVFALNTTSSRISTSISKINKQAWYLVIKERFVDFKNYSFKTAFKNKINYISKVFQLAISKIKYSTIKTNFINYINRKKEIREIKKGGEE</sequence>